<protein>
    <submittedName>
        <fullName evidence="1">Uncharacterized protein</fullName>
    </submittedName>
</protein>
<evidence type="ECO:0000313" key="1">
    <source>
        <dbReference type="EMBL" id="BCU02941.1"/>
    </source>
</evidence>
<reference evidence="1" key="1">
    <citation type="submission" date="2021-04" db="EMBL/GenBank/DDBJ databases">
        <title>Draft Genome Sequence of Pandoravirus japonicus, Isolated from the Sabaishi River of Niigata, Japan.</title>
        <authorList>
            <person name="Hosokawa N."/>
            <person name="Takahashi H."/>
            <person name="Aoki K."/>
            <person name="Takemura M."/>
        </authorList>
    </citation>
    <scope>NUCLEOTIDE SEQUENCE</scope>
</reference>
<organism evidence="1 2">
    <name type="scientific">Pandoravirus japonicus</name>
    <dbReference type="NCBI Taxonomy" id="2823154"/>
    <lineage>
        <taxon>Viruses</taxon>
        <taxon>Pandoravirus</taxon>
    </lineage>
</organism>
<accession>A0A811BRI0</accession>
<dbReference type="EMBL" id="LC625835">
    <property type="protein sequence ID" value="BCU02941.1"/>
    <property type="molecule type" value="Genomic_DNA"/>
</dbReference>
<name>A0A811BRI0_9VIRU</name>
<dbReference type="Proteomes" id="UP001253637">
    <property type="component" value="Segment"/>
</dbReference>
<sequence>MSRIETTPTGQIGQALAAADPSTAHLMRIHGLRTLDRVLRYVPRDARTAALSTALAAGDAEIIAEIVTALDHKHLHEAIDDLSHDPSALEKIYEAVQRRDDLADRRTDEPLITSLAIKGRVESLAIVMRHSVECRSSVAWSTRILVHERKFPHALRTLLDVCASEPKIGAETRTRLLIDALVAAANGFNHGVIDALVPICTPYVLHEALLRCPGNTVSHYAFDNIWRVAEGAVCAHQMASGLRRGKARIYMRRCIRDLGKGRPCKSVDCIYGPACASRTAFRPGRPPLFPADLLHVETKISC</sequence>
<proteinExistence type="predicted"/>
<evidence type="ECO:0000313" key="2">
    <source>
        <dbReference type="Proteomes" id="UP001253637"/>
    </source>
</evidence>